<feature type="region of interest" description="Disordered" evidence="1">
    <location>
        <begin position="446"/>
        <end position="551"/>
    </location>
</feature>
<feature type="compositionally biased region" description="Polar residues" evidence="1">
    <location>
        <begin position="482"/>
        <end position="505"/>
    </location>
</feature>
<feature type="compositionally biased region" description="Polar residues" evidence="1">
    <location>
        <begin position="692"/>
        <end position="706"/>
    </location>
</feature>
<protein>
    <submittedName>
        <fullName evidence="2">DEHA2F01672p</fullName>
    </submittedName>
</protein>
<feature type="compositionally biased region" description="Polar residues" evidence="1">
    <location>
        <begin position="64"/>
        <end position="73"/>
    </location>
</feature>
<gene>
    <name evidence="2" type="ordered locus">DEHA2F01672g</name>
</gene>
<evidence type="ECO:0000313" key="2">
    <source>
        <dbReference type="EMBL" id="CAG88743.2"/>
    </source>
</evidence>
<sequence>MSNDFLQSSPSRHMIDPAIYNSFPDMQEDRNTSNSHTGNGNTSQHQQPQQSQQQLSAGPPSAQKNHNQLPSNLTGWTPLISKTIFNDQLISYNSTPSGKFFNGVLSGHVNNEIDYAQGLNLTPFLTHNLNIPNSNSHMNGISNITPFHDKTLHLTDFFMDSPIKQTPIKNIDTITPSKFKIGSERKFLKQSVFQDPKSASKRSITQIDTPPRQPHKVSILNKHEARYEKNNIIDDKVQSKDEDEDDQGDEENEKKSDGISINKSKLYGQNLLTPSKTVLKDISNINKNQGKSTPMPKDSKKTKESFETPSKQIPDSSPSTVIMSSAVNSPPSKPLTTNDIDSSKNVTVKYSTTTQNLPPSPTPKKEIANNSDNVDVLKPTMGVFSEKKSKPLKTKPAVFKNLSSDSTGASSSMNTKTKSNSKTQMQAGMNKFQIVFTDVHTLMNKKNKSKKLNNAPKPKLKRSQSANRSKDQSFHINDNTKPRSLTRSATAPDSNQQSYQTTHRTGSSHDHNVSMNTSSKEVSLISGNSNSMNTSNLNMSSTDHSSFELGGLSSTPNGKYFLDKMFDKPSPQSQQNLNANQYYSMHQHSLSNMPPPNPNNSRPPPTVAQHNLSHAQQQQQHPMMMMMMMMSTPQHQNVVNYGSNVYNPNNEISPTSDNQFASNSNISNFSYQPYPKSGTPSQSMMGPMVANQKESSQYSQLIPVSTSDEDEDILLKREEDEEEDNV</sequence>
<feature type="compositionally biased region" description="Low complexity" evidence="1">
    <location>
        <begin position="32"/>
        <end position="63"/>
    </location>
</feature>
<feature type="compositionally biased region" description="Basic and acidic residues" evidence="1">
    <location>
        <begin position="221"/>
        <end position="240"/>
    </location>
</feature>
<evidence type="ECO:0000256" key="1">
    <source>
        <dbReference type="SAM" id="MobiDB-lite"/>
    </source>
</evidence>
<dbReference type="EMBL" id="CR382138">
    <property type="protein sequence ID" value="CAG88743.2"/>
    <property type="molecule type" value="Genomic_DNA"/>
</dbReference>
<feature type="region of interest" description="Disordered" evidence="1">
    <location>
        <begin position="1"/>
        <end position="73"/>
    </location>
</feature>
<dbReference type="GeneID" id="2903839"/>
<feature type="compositionally biased region" description="Polar residues" evidence="1">
    <location>
        <begin position="283"/>
        <end position="292"/>
    </location>
</feature>
<dbReference type="RefSeq" id="XP_460436.2">
    <property type="nucleotide sequence ID" value="XM_460436.1"/>
</dbReference>
<feature type="compositionally biased region" description="Polar residues" evidence="1">
    <location>
        <begin position="307"/>
        <end position="341"/>
    </location>
</feature>
<keyword evidence="3" id="KW-1185">Reference proteome</keyword>
<dbReference type="OMA" id="QAGMNKF"/>
<accession>Q6BMY4</accession>
<feature type="region of interest" description="Disordered" evidence="1">
    <location>
        <begin position="649"/>
        <end position="726"/>
    </location>
</feature>
<feature type="compositionally biased region" description="Basic and acidic residues" evidence="1">
    <location>
        <begin position="468"/>
        <end position="481"/>
    </location>
</feature>
<proteinExistence type="predicted"/>
<dbReference type="OrthoDB" id="4086586at2759"/>
<feature type="region of interest" description="Disordered" evidence="1">
    <location>
        <begin position="587"/>
        <end position="620"/>
    </location>
</feature>
<feature type="compositionally biased region" description="Polar residues" evidence="1">
    <location>
        <begin position="649"/>
        <end position="671"/>
    </location>
</feature>
<organism evidence="2 3">
    <name type="scientific">Debaryomyces hansenii (strain ATCC 36239 / CBS 767 / BCRC 21394 / JCM 1990 / NBRC 0083 / IGC 2968)</name>
    <name type="common">Yeast</name>
    <name type="synonym">Torulaspora hansenii</name>
    <dbReference type="NCBI Taxonomy" id="284592"/>
    <lineage>
        <taxon>Eukaryota</taxon>
        <taxon>Fungi</taxon>
        <taxon>Dikarya</taxon>
        <taxon>Ascomycota</taxon>
        <taxon>Saccharomycotina</taxon>
        <taxon>Pichiomycetes</taxon>
        <taxon>Debaryomycetaceae</taxon>
        <taxon>Debaryomyces</taxon>
    </lineage>
</organism>
<feature type="region of interest" description="Disordered" evidence="1">
    <location>
        <begin position="283"/>
        <end position="341"/>
    </location>
</feature>
<evidence type="ECO:0000313" key="3">
    <source>
        <dbReference type="Proteomes" id="UP000000599"/>
    </source>
</evidence>
<feature type="compositionally biased region" description="Basic and acidic residues" evidence="1">
    <location>
        <begin position="297"/>
        <end position="306"/>
    </location>
</feature>
<dbReference type="VEuPathDB" id="FungiDB:DEHA2F01672g"/>
<feature type="compositionally biased region" description="Low complexity" evidence="1">
    <location>
        <begin position="410"/>
        <end position="425"/>
    </location>
</feature>
<reference evidence="2 3" key="1">
    <citation type="journal article" date="2004" name="Nature">
        <title>Genome evolution in yeasts.</title>
        <authorList>
            <consortium name="Genolevures"/>
            <person name="Dujon B."/>
            <person name="Sherman D."/>
            <person name="Fischer G."/>
            <person name="Durrens P."/>
            <person name="Casaregola S."/>
            <person name="Lafontaine I."/>
            <person name="de Montigny J."/>
            <person name="Marck C."/>
            <person name="Neuveglise C."/>
            <person name="Talla E."/>
            <person name="Goffard N."/>
            <person name="Frangeul L."/>
            <person name="Aigle M."/>
            <person name="Anthouard V."/>
            <person name="Babour A."/>
            <person name="Barbe V."/>
            <person name="Barnay S."/>
            <person name="Blanchin S."/>
            <person name="Beckerich J.M."/>
            <person name="Beyne E."/>
            <person name="Bleykasten C."/>
            <person name="Boisrame A."/>
            <person name="Boyer J."/>
            <person name="Cattolico L."/>
            <person name="Confanioleri F."/>
            <person name="de Daruvar A."/>
            <person name="Despons L."/>
            <person name="Fabre E."/>
            <person name="Fairhead C."/>
            <person name="Ferry-Dumazet H."/>
            <person name="Groppi A."/>
            <person name="Hantraye F."/>
            <person name="Hennequin C."/>
            <person name="Jauniaux N."/>
            <person name="Joyet P."/>
            <person name="Kachouri R."/>
            <person name="Kerrest A."/>
            <person name="Koszul R."/>
            <person name="Lemaire M."/>
            <person name="Lesur I."/>
            <person name="Ma L."/>
            <person name="Muller H."/>
            <person name="Nicaud J.M."/>
            <person name="Nikolski M."/>
            <person name="Oztas S."/>
            <person name="Ozier-Kalogeropoulos O."/>
            <person name="Pellenz S."/>
            <person name="Potier S."/>
            <person name="Richard G.F."/>
            <person name="Straub M.L."/>
            <person name="Suleau A."/>
            <person name="Swennene D."/>
            <person name="Tekaia F."/>
            <person name="Wesolowski-Louvel M."/>
            <person name="Westhof E."/>
            <person name="Wirth B."/>
            <person name="Zeniou-Meyer M."/>
            <person name="Zivanovic I."/>
            <person name="Bolotin-Fukuhara M."/>
            <person name="Thierry A."/>
            <person name="Bouchier C."/>
            <person name="Caudron B."/>
            <person name="Scarpelli C."/>
            <person name="Gaillardin C."/>
            <person name="Weissenbach J."/>
            <person name="Wincker P."/>
            <person name="Souciet J.L."/>
        </authorList>
    </citation>
    <scope>NUCLEOTIDE SEQUENCE [LARGE SCALE GENOMIC DNA]</scope>
    <source>
        <strain evidence="3">ATCC 36239 / CBS 767 / BCRC 21394 / JCM 1990 / NBRC 0083 / IGC 2968</strain>
    </source>
</reference>
<feature type="region of interest" description="Disordered" evidence="1">
    <location>
        <begin position="388"/>
        <end position="425"/>
    </location>
</feature>
<feature type="region of interest" description="Disordered" evidence="1">
    <location>
        <begin position="190"/>
        <end position="261"/>
    </location>
</feature>
<dbReference type="eggNOG" id="ENOG502SX1R">
    <property type="taxonomic scope" value="Eukaryota"/>
</dbReference>
<feature type="compositionally biased region" description="Acidic residues" evidence="1">
    <location>
        <begin position="241"/>
        <end position="251"/>
    </location>
</feature>
<dbReference type="InParanoid" id="Q6BMY4"/>
<feature type="compositionally biased region" description="Pro residues" evidence="1">
    <location>
        <begin position="593"/>
        <end position="606"/>
    </location>
</feature>
<name>Q6BMY4_DEBHA</name>
<dbReference type="Proteomes" id="UP000000599">
    <property type="component" value="Chromosome F"/>
</dbReference>
<feature type="compositionally biased region" description="Low complexity" evidence="1">
    <location>
        <begin position="528"/>
        <end position="542"/>
    </location>
</feature>
<feature type="compositionally biased region" description="Polar residues" evidence="1">
    <location>
        <begin position="513"/>
        <end position="527"/>
    </location>
</feature>
<dbReference type="KEGG" id="dha:DEHA2F01672g"/>
<feature type="compositionally biased region" description="Polar residues" evidence="1">
    <location>
        <begin position="1"/>
        <end position="11"/>
    </location>
</feature>
<dbReference type="HOGENOM" id="CLU_013453_0_0_1"/>
<dbReference type="AlphaFoldDB" id="Q6BMY4"/>